<dbReference type="InterPro" id="IPR013210">
    <property type="entry name" value="LRR_N_plant-typ"/>
</dbReference>
<evidence type="ECO:0000256" key="9">
    <source>
        <dbReference type="ARBA" id="ARBA00023180"/>
    </source>
</evidence>
<keyword evidence="6" id="KW-1133">Transmembrane helix</keyword>
<keyword evidence="4" id="KW-0732">Signal</keyword>
<dbReference type="InterPro" id="IPR046956">
    <property type="entry name" value="RLP23-like"/>
</dbReference>
<dbReference type="FunFam" id="3.80.10.10:FF:000129">
    <property type="entry name" value="Leucine-rich repeat receptor-like kinase"/>
    <property type="match status" value="1"/>
</dbReference>
<gene>
    <name evidence="12" type="ORF">TCM_031449</name>
</gene>
<dbReference type="InterPro" id="IPR032675">
    <property type="entry name" value="LRR_dom_sf"/>
</dbReference>
<keyword evidence="5" id="KW-0677">Repeat</keyword>
<sequence length="433" mass="48183">MCKESERQALLDFKQSLQLVNQSGFHDLSSWEGKDCCAWTGISCDGLYVERLDLHGKFLLAAGSISPSLLKLQYLSYLDLSENDFNGSRIPEFIGSLKNLTHLDLSHANFGGPIPSQLGNLSKLETLYLGDGVSDSLLDNNMNFHNKFPKLFSVGNLEWLSHLTSLKDLDLSFTNLSKASDWFQVVNQLPFLENLAMRECDLPSAISSSVSLVNSSTSLTDLYLSGNYLTASAIYPWLFNVNSNLEFLDLSRNHLKGPIPESFEICALGFIQNTSSCKSDSIQQLRLAEKQLTSSVVNEMANLSSLSVLDLGYNLLNGTISESVGQLSNLWTLRLGGNSLDNVVISEAHFSNLTKLIELDLSYSSLTLKFKSDWIPPFHLGILFLCSCKLGPRFPEWLQTQAGIVALDISDAKISDSLPIWFWDLFGRVRYFL</sequence>
<protein>
    <submittedName>
        <fullName evidence="12">Disease resistance family protein / LRR family protein</fullName>
    </submittedName>
</protein>
<keyword evidence="8" id="KW-0675">Receptor</keyword>
<evidence type="ECO:0000256" key="7">
    <source>
        <dbReference type="ARBA" id="ARBA00023136"/>
    </source>
</evidence>
<dbReference type="PANTHER" id="PTHR48063">
    <property type="entry name" value="LRR RECEPTOR-LIKE KINASE"/>
    <property type="match status" value="1"/>
</dbReference>
<reference evidence="12 13" key="1">
    <citation type="journal article" date="2013" name="Genome Biol.">
        <title>The genome sequence of the most widely cultivated cacao type and its use to identify candidate genes regulating pod color.</title>
        <authorList>
            <person name="Motamayor J.C."/>
            <person name="Mockaitis K."/>
            <person name="Schmutz J."/>
            <person name="Haiminen N."/>
            <person name="Iii D.L."/>
            <person name="Cornejo O."/>
            <person name="Findley S.D."/>
            <person name="Zheng P."/>
            <person name="Utro F."/>
            <person name="Royaert S."/>
            <person name="Saski C."/>
            <person name="Jenkins J."/>
            <person name="Podicheti R."/>
            <person name="Zhao M."/>
            <person name="Scheffler B.E."/>
            <person name="Stack J.C."/>
            <person name="Feltus F.A."/>
            <person name="Mustiga G.M."/>
            <person name="Amores F."/>
            <person name="Phillips W."/>
            <person name="Marelli J.P."/>
            <person name="May G.D."/>
            <person name="Shapiro H."/>
            <person name="Ma J."/>
            <person name="Bustamante C.D."/>
            <person name="Schnell R.J."/>
            <person name="Main D."/>
            <person name="Gilbert D."/>
            <person name="Parida L."/>
            <person name="Kuhn D.N."/>
        </authorList>
    </citation>
    <scope>NUCLEOTIDE SEQUENCE [LARGE SCALE GENOMIC DNA]</scope>
    <source>
        <strain evidence="13">cv. Matina 1-6</strain>
    </source>
</reference>
<proteinExistence type="predicted"/>
<dbReference type="GO" id="GO:0016020">
    <property type="term" value="C:membrane"/>
    <property type="evidence" value="ECO:0007669"/>
    <property type="project" value="UniProtKB-SubCell"/>
</dbReference>
<dbReference type="InParanoid" id="A0A061FEM9"/>
<dbReference type="eggNOG" id="KOG0619">
    <property type="taxonomic scope" value="Eukaryota"/>
</dbReference>
<dbReference type="Proteomes" id="UP000026915">
    <property type="component" value="Chromosome 7"/>
</dbReference>
<evidence type="ECO:0000313" key="13">
    <source>
        <dbReference type="Proteomes" id="UP000026915"/>
    </source>
</evidence>
<dbReference type="HOGENOM" id="CLU_000288_18_13_1"/>
<evidence type="ECO:0000259" key="10">
    <source>
        <dbReference type="Pfam" id="PF08263"/>
    </source>
</evidence>
<dbReference type="EMBL" id="CM001885">
    <property type="protein sequence ID" value="EOY12944.1"/>
    <property type="molecule type" value="Genomic_DNA"/>
</dbReference>
<organism evidence="12 13">
    <name type="scientific">Theobroma cacao</name>
    <name type="common">Cacao</name>
    <name type="synonym">Cocoa</name>
    <dbReference type="NCBI Taxonomy" id="3641"/>
    <lineage>
        <taxon>Eukaryota</taxon>
        <taxon>Viridiplantae</taxon>
        <taxon>Streptophyta</taxon>
        <taxon>Embryophyta</taxon>
        <taxon>Tracheophyta</taxon>
        <taxon>Spermatophyta</taxon>
        <taxon>Magnoliopsida</taxon>
        <taxon>eudicotyledons</taxon>
        <taxon>Gunneridae</taxon>
        <taxon>Pentapetalae</taxon>
        <taxon>rosids</taxon>
        <taxon>malvids</taxon>
        <taxon>Malvales</taxon>
        <taxon>Malvaceae</taxon>
        <taxon>Byttnerioideae</taxon>
        <taxon>Theobroma</taxon>
    </lineage>
</organism>
<keyword evidence="3" id="KW-0812">Transmembrane</keyword>
<dbReference type="STRING" id="3641.A0A061FEM9"/>
<feature type="domain" description="Leucine-rich repeat-containing N-terminal plant-type" evidence="10">
    <location>
        <begin position="5"/>
        <end position="45"/>
    </location>
</feature>
<dbReference type="AlphaFoldDB" id="A0A061FEM9"/>
<dbReference type="SUPFAM" id="SSF52058">
    <property type="entry name" value="L domain-like"/>
    <property type="match status" value="2"/>
</dbReference>
<evidence type="ECO:0000256" key="1">
    <source>
        <dbReference type="ARBA" id="ARBA00004479"/>
    </source>
</evidence>
<keyword evidence="9" id="KW-0325">Glycoprotein</keyword>
<dbReference type="Pfam" id="PF08263">
    <property type="entry name" value="LRRNT_2"/>
    <property type="match status" value="1"/>
</dbReference>
<evidence type="ECO:0000256" key="6">
    <source>
        <dbReference type="ARBA" id="ARBA00022989"/>
    </source>
</evidence>
<dbReference type="PANTHER" id="PTHR48063:SF101">
    <property type="entry name" value="LRR RECEPTOR-LIKE SERINE_THREONINE-PROTEIN KINASE FLS2"/>
    <property type="match status" value="1"/>
</dbReference>
<evidence type="ECO:0000256" key="5">
    <source>
        <dbReference type="ARBA" id="ARBA00022737"/>
    </source>
</evidence>
<dbReference type="InterPro" id="IPR055414">
    <property type="entry name" value="LRR_R13L4/SHOC2-like"/>
</dbReference>
<keyword evidence="7" id="KW-0472">Membrane</keyword>
<evidence type="ECO:0000256" key="8">
    <source>
        <dbReference type="ARBA" id="ARBA00023170"/>
    </source>
</evidence>
<dbReference type="Gramene" id="EOY12944">
    <property type="protein sequence ID" value="EOY12944"/>
    <property type="gene ID" value="TCM_031449"/>
</dbReference>
<keyword evidence="2" id="KW-0433">Leucine-rich repeat</keyword>
<accession>A0A061FEM9</accession>
<dbReference type="Gene3D" id="3.80.10.10">
    <property type="entry name" value="Ribonuclease Inhibitor"/>
    <property type="match status" value="3"/>
</dbReference>
<name>A0A061FEM9_THECC</name>
<dbReference type="Pfam" id="PF23598">
    <property type="entry name" value="LRR_14"/>
    <property type="match status" value="1"/>
</dbReference>
<evidence type="ECO:0000313" key="12">
    <source>
        <dbReference type="EMBL" id="EOY12944.1"/>
    </source>
</evidence>
<evidence type="ECO:0000256" key="3">
    <source>
        <dbReference type="ARBA" id="ARBA00022692"/>
    </source>
</evidence>
<evidence type="ECO:0000256" key="4">
    <source>
        <dbReference type="ARBA" id="ARBA00022729"/>
    </source>
</evidence>
<dbReference type="OMA" id="FRGEISH"/>
<evidence type="ECO:0000259" key="11">
    <source>
        <dbReference type="Pfam" id="PF23598"/>
    </source>
</evidence>
<feature type="domain" description="Disease resistance R13L4/SHOC-2-like LRR" evidence="11">
    <location>
        <begin position="68"/>
        <end position="253"/>
    </location>
</feature>
<comment type="subcellular location">
    <subcellularLocation>
        <location evidence="1">Membrane</location>
        <topology evidence="1">Single-pass type I membrane protein</topology>
    </subcellularLocation>
</comment>
<keyword evidence="13" id="KW-1185">Reference proteome</keyword>
<evidence type="ECO:0000256" key="2">
    <source>
        <dbReference type="ARBA" id="ARBA00022614"/>
    </source>
</evidence>